<evidence type="ECO:0000256" key="4">
    <source>
        <dbReference type="ARBA" id="ARBA00032089"/>
    </source>
</evidence>
<dbReference type="Gene3D" id="2.40.10.340">
    <property type="entry name" value="Rod shape-determining protein MreC, domain 1"/>
    <property type="match status" value="1"/>
</dbReference>
<organism evidence="6 7">
    <name type="scientific">Pukyongia salina</name>
    <dbReference type="NCBI Taxonomy" id="2094025"/>
    <lineage>
        <taxon>Bacteria</taxon>
        <taxon>Pseudomonadati</taxon>
        <taxon>Bacteroidota</taxon>
        <taxon>Flavobacteriia</taxon>
        <taxon>Flavobacteriales</taxon>
        <taxon>Flavobacteriaceae</taxon>
        <taxon>Pukyongia</taxon>
    </lineage>
</organism>
<protein>
    <recommendedName>
        <fullName evidence="2">Cell shape-determining protein MreC</fullName>
    </recommendedName>
    <alternativeName>
        <fullName evidence="4">Cell shape protein MreC</fullName>
    </alternativeName>
</protein>
<dbReference type="RefSeq" id="WP_105216323.1">
    <property type="nucleotide sequence ID" value="NZ_CP027062.1"/>
</dbReference>
<dbReference type="AlphaFoldDB" id="A0A2S0HWQ0"/>
<dbReference type="OrthoDB" id="9811827at2"/>
<dbReference type="EMBL" id="CP027062">
    <property type="protein sequence ID" value="AVI51082.1"/>
    <property type="molecule type" value="Genomic_DNA"/>
</dbReference>
<dbReference type="PANTHER" id="PTHR34138">
    <property type="entry name" value="CELL SHAPE-DETERMINING PROTEIN MREC"/>
    <property type="match status" value="1"/>
</dbReference>
<dbReference type="KEGG" id="aue:C5O00_07795"/>
<dbReference type="Proteomes" id="UP000238442">
    <property type="component" value="Chromosome"/>
</dbReference>
<comment type="similarity">
    <text evidence="1">Belongs to the MreC family.</text>
</comment>
<evidence type="ECO:0000313" key="7">
    <source>
        <dbReference type="Proteomes" id="UP000238442"/>
    </source>
</evidence>
<feature type="domain" description="Rod shape-determining protein MreC beta-barrel core" evidence="5">
    <location>
        <begin position="109"/>
        <end position="256"/>
    </location>
</feature>
<evidence type="ECO:0000256" key="2">
    <source>
        <dbReference type="ARBA" id="ARBA00013855"/>
    </source>
</evidence>
<dbReference type="NCBIfam" id="NF010532">
    <property type="entry name" value="PRK13922.9-3"/>
    <property type="match status" value="1"/>
</dbReference>
<dbReference type="Pfam" id="PF04085">
    <property type="entry name" value="MreC"/>
    <property type="match status" value="1"/>
</dbReference>
<gene>
    <name evidence="6" type="ORF">C5O00_07795</name>
</gene>
<dbReference type="GO" id="GO:0008360">
    <property type="term" value="P:regulation of cell shape"/>
    <property type="evidence" value="ECO:0007669"/>
    <property type="project" value="UniProtKB-KW"/>
</dbReference>
<dbReference type="InterPro" id="IPR007221">
    <property type="entry name" value="MreC"/>
</dbReference>
<dbReference type="InterPro" id="IPR042177">
    <property type="entry name" value="Cell/Rod_1"/>
</dbReference>
<sequence>MQQIIFFFIRNKNSLLFLLLFTVSVFLTINSHSFHSNKVATSANFFSGGIYSVKQDIKDYFNLRTQNTILSEENKRLRRLLSNMQNSQLLQFPDSTDIIWKYNYVGARVVNNSFSKTKNHLTIDAGRNDGVAIDMGVISSKGVVGIVNSISANYATVQSVLNTNSQINAKLKNTNHFGTLVWRTGSPFEATLIDIPRQVKFNVGDTIVTDGKSTIFPEGILIGSIKDYKLATNEDYYELQILLFNDMTNLRHVYVVGNKDAREIRELENALENAQ</sequence>
<evidence type="ECO:0000256" key="3">
    <source>
        <dbReference type="ARBA" id="ARBA00022960"/>
    </source>
</evidence>
<dbReference type="PANTHER" id="PTHR34138:SF1">
    <property type="entry name" value="CELL SHAPE-DETERMINING PROTEIN MREC"/>
    <property type="match status" value="1"/>
</dbReference>
<dbReference type="InterPro" id="IPR042175">
    <property type="entry name" value="Cell/Rod_MreC_2"/>
</dbReference>
<evidence type="ECO:0000259" key="5">
    <source>
        <dbReference type="Pfam" id="PF04085"/>
    </source>
</evidence>
<keyword evidence="3" id="KW-0133">Cell shape</keyword>
<evidence type="ECO:0000313" key="6">
    <source>
        <dbReference type="EMBL" id="AVI51082.1"/>
    </source>
</evidence>
<dbReference type="GO" id="GO:0005886">
    <property type="term" value="C:plasma membrane"/>
    <property type="evidence" value="ECO:0007669"/>
    <property type="project" value="TreeGrafter"/>
</dbReference>
<reference evidence="6 7" key="1">
    <citation type="submission" date="2018-02" db="EMBL/GenBank/DDBJ databases">
        <title>Genomic analysis of the strain RR4-38 isolated from a seawater recirculating aquaculture system.</title>
        <authorList>
            <person name="Kim Y.-S."/>
            <person name="Jang Y.H."/>
            <person name="Kim K.-H."/>
        </authorList>
    </citation>
    <scope>NUCLEOTIDE SEQUENCE [LARGE SCALE GENOMIC DNA]</scope>
    <source>
        <strain evidence="6 7">RR4-38</strain>
    </source>
</reference>
<keyword evidence="7" id="KW-1185">Reference proteome</keyword>
<dbReference type="Gene3D" id="2.40.10.350">
    <property type="entry name" value="Rod shape-determining protein MreC, domain 2"/>
    <property type="match status" value="1"/>
</dbReference>
<dbReference type="InterPro" id="IPR055342">
    <property type="entry name" value="MreC_beta-barrel_core"/>
</dbReference>
<evidence type="ECO:0000256" key="1">
    <source>
        <dbReference type="ARBA" id="ARBA00009369"/>
    </source>
</evidence>
<name>A0A2S0HWQ0_9FLAO</name>
<accession>A0A2S0HWQ0</accession>
<proteinExistence type="inferred from homology"/>